<dbReference type="AlphaFoldDB" id="A0A1H2U6Q8"/>
<comment type="pathway">
    <text evidence="1 10">Amino-acid biosynthesis; L-histidine biosynthesis; L-histidine from 5-phospho-alpha-D-ribose 1-diphosphate: step 5/9.</text>
</comment>
<dbReference type="EC" id="4.3.2.10" evidence="10"/>
<dbReference type="NCBIfam" id="TIGR01855">
    <property type="entry name" value="IMP_synth_hisH"/>
    <property type="match status" value="1"/>
</dbReference>
<dbReference type="CDD" id="cd01748">
    <property type="entry name" value="GATase1_IGP_Synthase"/>
    <property type="match status" value="1"/>
</dbReference>
<dbReference type="GO" id="GO:0016829">
    <property type="term" value="F:lyase activity"/>
    <property type="evidence" value="ECO:0007669"/>
    <property type="project" value="UniProtKB-KW"/>
</dbReference>
<keyword evidence="6 10" id="KW-0368">Histidine biosynthesis</keyword>
<feature type="active site" evidence="10 11">
    <location>
        <position position="186"/>
    </location>
</feature>
<keyword evidence="10" id="KW-0963">Cytoplasm</keyword>
<dbReference type="Pfam" id="PF00117">
    <property type="entry name" value="GATase"/>
    <property type="match status" value="1"/>
</dbReference>
<dbReference type="HAMAP" id="MF_00278">
    <property type="entry name" value="HisH"/>
    <property type="match status" value="1"/>
</dbReference>
<comment type="subcellular location">
    <subcellularLocation>
        <location evidence="10">Cytoplasm</location>
    </subcellularLocation>
</comment>
<organism evidence="13 14">
    <name type="scientific">Acidaminococcus fermentans</name>
    <dbReference type="NCBI Taxonomy" id="905"/>
    <lineage>
        <taxon>Bacteria</taxon>
        <taxon>Bacillati</taxon>
        <taxon>Bacillota</taxon>
        <taxon>Negativicutes</taxon>
        <taxon>Acidaminococcales</taxon>
        <taxon>Acidaminococcaceae</taxon>
        <taxon>Acidaminococcus</taxon>
    </lineage>
</organism>
<evidence type="ECO:0000256" key="10">
    <source>
        <dbReference type="HAMAP-Rule" id="MF_00278"/>
    </source>
</evidence>
<feature type="domain" description="Glutamine amidotransferase" evidence="12">
    <location>
        <begin position="7"/>
        <end position="190"/>
    </location>
</feature>
<comment type="caution">
    <text evidence="13">The sequence shown here is derived from an EMBL/GenBank/DDBJ whole genome shotgun (WGS) entry which is preliminary data.</text>
</comment>
<keyword evidence="4 10" id="KW-0378">Hydrolase</keyword>
<dbReference type="InterPro" id="IPR010139">
    <property type="entry name" value="Imidazole-glycPsynth_HisH"/>
</dbReference>
<evidence type="ECO:0000256" key="3">
    <source>
        <dbReference type="ARBA" id="ARBA00022605"/>
    </source>
</evidence>
<dbReference type="PANTHER" id="PTHR42701:SF1">
    <property type="entry name" value="IMIDAZOLE GLYCEROL PHOSPHATE SYNTHASE SUBUNIT HISH"/>
    <property type="match status" value="1"/>
</dbReference>
<sequence length="204" mass="22107">MDKDTIVIIDYGRGNLHSVYNGLLKIGASPVVSGDSKVIEAAPKVILPGVGSFGDCMDTMRSRGLEEAVQQALHSGKPFLGICLGEQLLFEGSEEAPGVKGLGYFKGQVKKIVTEYKIPHMGWNRITTVNPSPLLQDADGKYVYFVHSFHAVPEDPSIITSVCDYGTRITASVGQGSVQGFQFHPEKSSFAGLAMLKAFKEWKL</sequence>
<dbReference type="GO" id="GO:0004359">
    <property type="term" value="F:glutaminase activity"/>
    <property type="evidence" value="ECO:0007669"/>
    <property type="project" value="UniProtKB-EC"/>
</dbReference>
<evidence type="ECO:0000313" key="14">
    <source>
        <dbReference type="Proteomes" id="UP000182379"/>
    </source>
</evidence>
<dbReference type="GO" id="GO:0000105">
    <property type="term" value="P:L-histidine biosynthetic process"/>
    <property type="evidence" value="ECO:0007669"/>
    <property type="project" value="UniProtKB-UniRule"/>
</dbReference>
<evidence type="ECO:0000256" key="5">
    <source>
        <dbReference type="ARBA" id="ARBA00022962"/>
    </source>
</evidence>
<reference evidence="13 14" key="1">
    <citation type="submission" date="2016-10" db="EMBL/GenBank/DDBJ databases">
        <authorList>
            <person name="Varghese N."/>
            <person name="Submissions S."/>
        </authorList>
    </citation>
    <scope>NUCLEOTIDE SEQUENCE [LARGE SCALE GENOMIC DNA]</scope>
    <source>
        <strain evidence="13 14">WCC6</strain>
    </source>
</reference>
<evidence type="ECO:0000256" key="1">
    <source>
        <dbReference type="ARBA" id="ARBA00005091"/>
    </source>
</evidence>
<dbReference type="RefSeq" id="WP_074704430.1">
    <property type="nucleotide sequence ID" value="NZ_CALAKB010000042.1"/>
</dbReference>
<name>A0A1H2U6Q8_ACIFE</name>
<keyword evidence="5 10" id="KW-0315">Glutamine amidotransferase</keyword>
<keyword evidence="3 10" id="KW-0028">Amino-acid biosynthesis</keyword>
<dbReference type="EMBL" id="FNOP01000002">
    <property type="protein sequence ID" value="SDW51865.1"/>
    <property type="molecule type" value="Genomic_DNA"/>
</dbReference>
<evidence type="ECO:0000256" key="8">
    <source>
        <dbReference type="ARBA" id="ARBA00047838"/>
    </source>
</evidence>
<evidence type="ECO:0000256" key="11">
    <source>
        <dbReference type="PIRSR" id="PIRSR000495-1"/>
    </source>
</evidence>
<feature type="active site" evidence="10 11">
    <location>
        <position position="184"/>
    </location>
</feature>
<dbReference type="Gene3D" id="3.40.50.880">
    <property type="match status" value="1"/>
</dbReference>
<evidence type="ECO:0000256" key="9">
    <source>
        <dbReference type="ARBA" id="ARBA00049534"/>
    </source>
</evidence>
<accession>A0A1H2U6Q8</accession>
<feature type="active site" description="Nucleophile" evidence="10 11">
    <location>
        <position position="83"/>
    </location>
</feature>
<dbReference type="GO" id="GO:0005737">
    <property type="term" value="C:cytoplasm"/>
    <property type="evidence" value="ECO:0007669"/>
    <property type="project" value="UniProtKB-SubCell"/>
</dbReference>
<evidence type="ECO:0000259" key="12">
    <source>
        <dbReference type="Pfam" id="PF00117"/>
    </source>
</evidence>
<evidence type="ECO:0000256" key="2">
    <source>
        <dbReference type="ARBA" id="ARBA00011152"/>
    </source>
</evidence>
<proteinExistence type="inferred from homology"/>
<dbReference type="EC" id="3.5.1.2" evidence="10"/>
<dbReference type="SUPFAM" id="SSF52317">
    <property type="entry name" value="Class I glutamine amidotransferase-like"/>
    <property type="match status" value="1"/>
</dbReference>
<dbReference type="PROSITE" id="PS51273">
    <property type="entry name" value="GATASE_TYPE_1"/>
    <property type="match status" value="1"/>
</dbReference>
<evidence type="ECO:0000256" key="7">
    <source>
        <dbReference type="ARBA" id="ARBA00023239"/>
    </source>
</evidence>
<evidence type="ECO:0000256" key="4">
    <source>
        <dbReference type="ARBA" id="ARBA00022801"/>
    </source>
</evidence>
<evidence type="ECO:0000313" key="13">
    <source>
        <dbReference type="EMBL" id="SDW51865.1"/>
    </source>
</evidence>
<keyword evidence="7 10" id="KW-0456">Lyase</keyword>
<dbReference type="InterPro" id="IPR017926">
    <property type="entry name" value="GATASE"/>
</dbReference>
<dbReference type="UniPathway" id="UPA00031">
    <property type="reaction ID" value="UER00010"/>
</dbReference>
<dbReference type="Proteomes" id="UP000182379">
    <property type="component" value="Unassembled WGS sequence"/>
</dbReference>
<keyword evidence="13" id="KW-0808">Transferase</keyword>
<dbReference type="PIRSF" id="PIRSF000495">
    <property type="entry name" value="Amidotransf_hisH"/>
    <property type="match status" value="1"/>
</dbReference>
<comment type="catalytic activity">
    <reaction evidence="9 10">
        <text>L-glutamine + H2O = L-glutamate + NH4(+)</text>
        <dbReference type="Rhea" id="RHEA:15889"/>
        <dbReference type="ChEBI" id="CHEBI:15377"/>
        <dbReference type="ChEBI" id="CHEBI:28938"/>
        <dbReference type="ChEBI" id="CHEBI:29985"/>
        <dbReference type="ChEBI" id="CHEBI:58359"/>
        <dbReference type="EC" id="3.5.1.2"/>
    </reaction>
</comment>
<dbReference type="GO" id="GO:0000107">
    <property type="term" value="F:imidazoleglycerol-phosphate synthase activity"/>
    <property type="evidence" value="ECO:0007669"/>
    <property type="project" value="UniProtKB-UniRule"/>
</dbReference>
<comment type="function">
    <text evidence="10">IGPS catalyzes the conversion of PRFAR and glutamine to IGP, AICAR and glutamate. The HisH subunit catalyzes the hydrolysis of glutamine to glutamate and ammonia as part of the synthesis of IGP and AICAR. The resulting ammonia molecule is channeled to the active site of HisF.</text>
</comment>
<comment type="subunit">
    <text evidence="2 10">Heterodimer of HisH and HisF.</text>
</comment>
<comment type="catalytic activity">
    <reaction evidence="8 10">
        <text>5-[(5-phospho-1-deoxy-D-ribulos-1-ylimino)methylamino]-1-(5-phospho-beta-D-ribosyl)imidazole-4-carboxamide + L-glutamine = D-erythro-1-(imidazol-4-yl)glycerol 3-phosphate + 5-amino-1-(5-phospho-beta-D-ribosyl)imidazole-4-carboxamide + L-glutamate + H(+)</text>
        <dbReference type="Rhea" id="RHEA:24793"/>
        <dbReference type="ChEBI" id="CHEBI:15378"/>
        <dbReference type="ChEBI" id="CHEBI:29985"/>
        <dbReference type="ChEBI" id="CHEBI:58278"/>
        <dbReference type="ChEBI" id="CHEBI:58359"/>
        <dbReference type="ChEBI" id="CHEBI:58475"/>
        <dbReference type="ChEBI" id="CHEBI:58525"/>
        <dbReference type="EC" id="4.3.2.10"/>
    </reaction>
</comment>
<gene>
    <name evidence="10" type="primary">hisH</name>
    <name evidence="13" type="ORF">SAMN05216495_102123</name>
</gene>
<dbReference type="InterPro" id="IPR029062">
    <property type="entry name" value="Class_I_gatase-like"/>
</dbReference>
<evidence type="ECO:0000256" key="6">
    <source>
        <dbReference type="ARBA" id="ARBA00023102"/>
    </source>
</evidence>
<dbReference type="PANTHER" id="PTHR42701">
    <property type="entry name" value="IMIDAZOLE GLYCEROL PHOSPHATE SYNTHASE SUBUNIT HISH"/>
    <property type="match status" value="1"/>
</dbReference>
<protein>
    <recommendedName>
        <fullName evidence="10">Imidazole glycerol phosphate synthase subunit HisH</fullName>
        <ecNumber evidence="10">4.3.2.10</ecNumber>
    </recommendedName>
    <alternativeName>
        <fullName evidence="10">IGP synthase glutaminase subunit</fullName>
        <ecNumber evidence="10">3.5.1.2</ecNumber>
    </alternativeName>
    <alternativeName>
        <fullName evidence="10">IGP synthase subunit HisH</fullName>
    </alternativeName>
    <alternativeName>
        <fullName evidence="10">ImGP synthase subunit HisH</fullName>
        <shortName evidence="10">IGPS subunit HisH</shortName>
    </alternativeName>
</protein>